<feature type="transmembrane region" description="Helical" evidence="1">
    <location>
        <begin position="495"/>
        <end position="512"/>
    </location>
</feature>
<dbReference type="InterPro" id="IPR007111">
    <property type="entry name" value="NACHT_NTPase"/>
</dbReference>
<feature type="transmembrane region" description="Helical" evidence="1">
    <location>
        <begin position="533"/>
        <end position="552"/>
    </location>
</feature>
<evidence type="ECO:0000256" key="1">
    <source>
        <dbReference type="SAM" id="Phobius"/>
    </source>
</evidence>
<accession>A0A840J553</accession>
<name>A0A840J553_9PSEU</name>
<feature type="transmembrane region" description="Helical" evidence="1">
    <location>
        <begin position="402"/>
        <end position="423"/>
    </location>
</feature>
<sequence>MSRRAGLGRVALWATMALGLSVMWVRFGSAVATTLLTVASGAAALIDVFAAWRFRNGQRAASTDEQVTAAEHALAREVRSQWEAEAGRRLLQDAGDLTVQWRTGAAGGDLREIVTSYADRPRRLVIAGEPGSGKTGLCLLLTLELLQQPEPPRVPVLLQVSSWDPAENLYTWLIRSIAEQYPFLGNEARYGPTAVRDLVKQERILPVLDALDEMVTGNRADALTAVTRDALRGEPYVLACRTAEFEEANAAGVVRDAEVVRLLPVRPEDAAGYLLDTAPDVRLDRWEPLLAELTGDSTGPVAEALRTPLMLFLARTAFAHPGTDPGELLRLPDVRQVQERLLDLFAKQVFTERPPAPLSDTPQPARQWDPADAERWLSFLAGHSGREIAWWRLPDLVPRRVLVVRAVLIGAVTCTPLGLLLFALFGNPWLGVVVGCGVGVGASVALALTPPDLPRRFVPRLLRRHDLGRDLGFGLIGAIVGGVAVGLLFGAAYGLVIGLVFGLAFGLVRRFTEPTEPVETVTPIGMLRSDRSAVFSAAGLGGLVGVLVGAVLGSVGGADTHGLVLELHNPALLGLLGAVVGGGIGAGGLGLVVQATSSWGRFLTARIWLARRGNAPLRLMTFLEDAHRLGVLRQVGPYYQFRHALLQDRLALRSAAPVASRAASRT</sequence>
<dbReference type="Proteomes" id="UP000581769">
    <property type="component" value="Unassembled WGS sequence"/>
</dbReference>
<dbReference type="InterPro" id="IPR027417">
    <property type="entry name" value="P-loop_NTPase"/>
</dbReference>
<feature type="transmembrane region" description="Helical" evidence="1">
    <location>
        <begin position="471"/>
        <end position="489"/>
    </location>
</feature>
<keyword evidence="4" id="KW-1185">Reference proteome</keyword>
<dbReference type="AlphaFoldDB" id="A0A840J553"/>
<feature type="transmembrane region" description="Helical" evidence="1">
    <location>
        <begin position="429"/>
        <end position="450"/>
    </location>
</feature>
<evidence type="ECO:0000313" key="4">
    <source>
        <dbReference type="Proteomes" id="UP000581769"/>
    </source>
</evidence>
<dbReference type="PROSITE" id="PS50837">
    <property type="entry name" value="NACHT"/>
    <property type="match status" value="1"/>
</dbReference>
<dbReference type="Pfam" id="PF05729">
    <property type="entry name" value="NACHT"/>
    <property type="match status" value="1"/>
</dbReference>
<feature type="transmembrane region" description="Helical" evidence="1">
    <location>
        <begin position="572"/>
        <end position="593"/>
    </location>
</feature>
<comment type="caution">
    <text evidence="3">The sequence shown here is derived from an EMBL/GenBank/DDBJ whole genome shotgun (WGS) entry which is preliminary data.</text>
</comment>
<organism evidence="3 4">
    <name type="scientific">Amycolatopsis jiangsuensis</name>
    <dbReference type="NCBI Taxonomy" id="1181879"/>
    <lineage>
        <taxon>Bacteria</taxon>
        <taxon>Bacillati</taxon>
        <taxon>Actinomycetota</taxon>
        <taxon>Actinomycetes</taxon>
        <taxon>Pseudonocardiales</taxon>
        <taxon>Pseudonocardiaceae</taxon>
        <taxon>Amycolatopsis</taxon>
    </lineage>
</organism>
<protein>
    <recommendedName>
        <fullName evidence="2">NACHT domain-containing protein</fullName>
    </recommendedName>
</protein>
<proteinExistence type="predicted"/>
<dbReference type="SUPFAM" id="SSF52540">
    <property type="entry name" value="P-loop containing nucleoside triphosphate hydrolases"/>
    <property type="match status" value="1"/>
</dbReference>
<feature type="domain" description="NACHT" evidence="2">
    <location>
        <begin position="122"/>
        <end position="242"/>
    </location>
</feature>
<evidence type="ECO:0000313" key="3">
    <source>
        <dbReference type="EMBL" id="MBB4688567.1"/>
    </source>
</evidence>
<gene>
    <name evidence="3" type="ORF">BJY18_006052</name>
</gene>
<feature type="transmembrane region" description="Helical" evidence="1">
    <location>
        <begin position="31"/>
        <end position="52"/>
    </location>
</feature>
<feature type="transmembrane region" description="Helical" evidence="1">
    <location>
        <begin position="7"/>
        <end position="25"/>
    </location>
</feature>
<reference evidence="3 4" key="1">
    <citation type="submission" date="2020-08" db="EMBL/GenBank/DDBJ databases">
        <title>Sequencing the genomes of 1000 actinobacteria strains.</title>
        <authorList>
            <person name="Klenk H.-P."/>
        </authorList>
    </citation>
    <scope>NUCLEOTIDE SEQUENCE [LARGE SCALE GENOMIC DNA]</scope>
    <source>
        <strain evidence="3 4">DSM 45859</strain>
    </source>
</reference>
<dbReference type="RefSeq" id="WP_184783231.1">
    <property type="nucleotide sequence ID" value="NZ_JACHMG010000001.1"/>
</dbReference>
<keyword evidence="1" id="KW-0472">Membrane</keyword>
<dbReference type="Gene3D" id="3.40.50.300">
    <property type="entry name" value="P-loop containing nucleotide triphosphate hydrolases"/>
    <property type="match status" value="1"/>
</dbReference>
<evidence type="ECO:0000259" key="2">
    <source>
        <dbReference type="PROSITE" id="PS50837"/>
    </source>
</evidence>
<dbReference type="EMBL" id="JACHMG010000001">
    <property type="protein sequence ID" value="MBB4688567.1"/>
    <property type="molecule type" value="Genomic_DNA"/>
</dbReference>
<keyword evidence="1" id="KW-1133">Transmembrane helix</keyword>
<keyword evidence="1" id="KW-0812">Transmembrane</keyword>